<dbReference type="PATRIC" id="fig|52.7.peg.2112"/>
<dbReference type="InterPro" id="IPR036188">
    <property type="entry name" value="FAD/NAD-bd_sf"/>
</dbReference>
<dbReference type="PANTHER" id="PTHR43422">
    <property type="entry name" value="THIAMINE THIAZOLE SYNTHASE"/>
    <property type="match status" value="1"/>
</dbReference>
<dbReference type="AlphaFoldDB" id="A0A0K1EB58"/>
<organism evidence="1 2">
    <name type="scientific">Chondromyces crocatus</name>
    <dbReference type="NCBI Taxonomy" id="52"/>
    <lineage>
        <taxon>Bacteria</taxon>
        <taxon>Pseudomonadati</taxon>
        <taxon>Myxococcota</taxon>
        <taxon>Polyangia</taxon>
        <taxon>Polyangiales</taxon>
        <taxon>Polyangiaceae</taxon>
        <taxon>Chondromyces</taxon>
    </lineage>
</organism>
<dbReference type="Gene3D" id="3.50.50.60">
    <property type="entry name" value="FAD/NAD(P)-binding domain"/>
    <property type="match status" value="1"/>
</dbReference>
<dbReference type="EMBL" id="CP012159">
    <property type="protein sequence ID" value="AKT37818.1"/>
    <property type="molecule type" value="Genomic_DNA"/>
</dbReference>
<dbReference type="STRING" id="52.CMC5_019610"/>
<sequence length="444" mass="49120">MAGLLAARVLSDHFERVTIIERDVISTEPAPRKGVPQARHVHVLLARGLDVLGELFPGVGDELAAAGAERIDFGTDMRWQSFGTWKVCFPRGLRCSFQSRALLEAVVRRRALALDGVRLRDGLRATGLATDPSGRRITGVRVEGGLADELIPAELVVDTSGRGSRMPTWLETLGYAAPEEASVRVHVGYASRIYRRPEPAPGSWRALYMLGTEPGHRAGVISPIEGGRWMVTLIGLLKDYPPADERGFLEFARGLASDELYQAIRGAEPLTDIASHRFPSHVWRRYDRLARLPEGLAVLGDALCSINPVYGQGMTTGALSALTLDRCLHEQRRARHTRPGEELCGLTRRFQSRVAEVVEAPWRIATGEDLRFPEVEGERSRSQTLLNWYARHVHGLCGYDPEVTARFCRVQHMLAGPLALFHPRVAIAVLRRQLGLDHPHAFGA</sequence>
<evidence type="ECO:0000313" key="1">
    <source>
        <dbReference type="EMBL" id="AKT37818.1"/>
    </source>
</evidence>
<dbReference type="Proteomes" id="UP000067626">
    <property type="component" value="Chromosome"/>
</dbReference>
<proteinExistence type="predicted"/>
<name>A0A0K1EB58_CHOCO</name>
<gene>
    <name evidence="1" type="ORF">CMC5_019610</name>
</gene>
<evidence type="ECO:0000313" key="2">
    <source>
        <dbReference type="Proteomes" id="UP000067626"/>
    </source>
</evidence>
<dbReference type="KEGG" id="ccro:CMC5_019610"/>
<dbReference type="SUPFAM" id="SSF51905">
    <property type="entry name" value="FAD/NAD(P)-binding domain"/>
    <property type="match status" value="1"/>
</dbReference>
<reference evidence="1 2" key="1">
    <citation type="submission" date="2015-07" db="EMBL/GenBank/DDBJ databases">
        <title>Genome analysis of myxobacterium Chondromyces crocatus Cm c5 reveals a high potential for natural compound synthesis and the genetic basis for the loss of fruiting body formation.</title>
        <authorList>
            <person name="Zaburannyi N."/>
            <person name="Bunk B."/>
            <person name="Maier J."/>
            <person name="Overmann J."/>
            <person name="Mueller R."/>
        </authorList>
    </citation>
    <scope>NUCLEOTIDE SEQUENCE [LARGE SCALE GENOMIC DNA]</scope>
    <source>
        <strain evidence="1 2">Cm c5</strain>
    </source>
</reference>
<dbReference type="PANTHER" id="PTHR43422:SF3">
    <property type="entry name" value="THIAMINE THIAZOLE SYNTHASE"/>
    <property type="match status" value="1"/>
</dbReference>
<keyword evidence="2" id="KW-1185">Reference proteome</keyword>
<evidence type="ECO:0008006" key="3">
    <source>
        <dbReference type="Google" id="ProtNLM"/>
    </source>
</evidence>
<accession>A0A0K1EB58</accession>
<protein>
    <recommendedName>
        <fullName evidence="3">FAD-binding domain-containing protein</fullName>
    </recommendedName>
</protein>